<dbReference type="Proteomes" id="UP000076925">
    <property type="component" value="Unassembled WGS sequence"/>
</dbReference>
<comment type="caution">
    <text evidence="1">The sequence shown here is derived from an EMBL/GenBank/DDBJ whole genome shotgun (WGS) entry which is preliminary data.</text>
</comment>
<dbReference type="Gene3D" id="3.40.50.300">
    <property type="entry name" value="P-loop containing nucleotide triphosphate hydrolases"/>
    <property type="match status" value="1"/>
</dbReference>
<evidence type="ECO:0000313" key="1">
    <source>
        <dbReference type="EMBL" id="KYC41484.1"/>
    </source>
</evidence>
<dbReference type="STRING" id="128403.WA1_15585"/>
<dbReference type="InterPro" id="IPR027417">
    <property type="entry name" value="P-loop_NTPase"/>
</dbReference>
<evidence type="ECO:0008006" key="3">
    <source>
        <dbReference type="Google" id="ProtNLM"/>
    </source>
</evidence>
<dbReference type="Pfam" id="PF14516">
    <property type="entry name" value="AAA_35"/>
    <property type="match status" value="1"/>
</dbReference>
<reference evidence="1 2" key="1">
    <citation type="journal article" date="2013" name="Genome Biol. Evol.">
        <title>Genomes of Stigonematalean cyanobacteria (subsection V) and the evolution of oxygenic photosynthesis from prokaryotes to plastids.</title>
        <authorList>
            <person name="Dagan T."/>
            <person name="Roettger M."/>
            <person name="Stucken K."/>
            <person name="Landan G."/>
            <person name="Koch R."/>
            <person name="Major P."/>
            <person name="Gould S.B."/>
            <person name="Goremykin V.V."/>
            <person name="Rippka R."/>
            <person name="Tandeau de Marsac N."/>
            <person name="Gugger M."/>
            <person name="Lockhart P.J."/>
            <person name="Allen J.F."/>
            <person name="Brune I."/>
            <person name="Maus I."/>
            <person name="Puhler A."/>
            <person name="Martin W.F."/>
        </authorList>
    </citation>
    <scope>NUCLEOTIDE SEQUENCE [LARGE SCALE GENOMIC DNA]</scope>
    <source>
        <strain evidence="1 2">PCC 7110</strain>
    </source>
</reference>
<protein>
    <recommendedName>
        <fullName evidence="3">Serine/threonine protein kinase</fullName>
    </recommendedName>
</protein>
<evidence type="ECO:0000313" key="2">
    <source>
        <dbReference type="Proteomes" id="UP000076925"/>
    </source>
</evidence>
<keyword evidence="2" id="KW-1185">Reference proteome</keyword>
<dbReference type="AlphaFoldDB" id="A0A139X9W4"/>
<accession>A0A139X9W4</accession>
<proteinExistence type="predicted"/>
<name>A0A139X9W4_9CYAN</name>
<organism evidence="1 2">
    <name type="scientific">Scytonema hofmannii PCC 7110</name>
    <dbReference type="NCBI Taxonomy" id="128403"/>
    <lineage>
        <taxon>Bacteria</taxon>
        <taxon>Bacillati</taxon>
        <taxon>Cyanobacteriota</taxon>
        <taxon>Cyanophyceae</taxon>
        <taxon>Nostocales</taxon>
        <taxon>Scytonemataceae</taxon>
        <taxon>Scytonema</taxon>
    </lineage>
</organism>
<sequence>MMMEQSKFRRRRGVILTFIGIKRLQEAIVAVEMTENQGERLSLEQLSNRINLSTKTVSKLWSSSAGVDQKTLKLCFSAFNLELQKEDYTEVNEASENQTLKLLSENSFIEEPSQFFWVKSFTQKYHTQAEEMENFLPYPDGPLPLCSPFYIERPPLEKRVYREVTQPGCVIRIRAPKQMGKSSLVLRLLAFAQSQGYHTVNLNCYQFDTECLTDLNKLLRRLCWRVATELGIPPNIKEQWNEEIGYNLSSSLYLEKYLLNQCQKPVVLVLNEIDHFFESPHICQDFFALLRSWCEEARHNPNWQKLRLVMVYSMEEYISLDINLSPFNIGLPISLSEFTQTQVEDLARRYGFNLCKPKDIEQLIYLLGGHPAMIQMSLYYLCCQEITMPELIQDAIANGGIYRYHLWRYSMKLHENPSLAKAYARILARQQDVSLNPIQAYKLESLGLIRFEGDRILPRCELYRAYFQKQLSTIEEGRILKAETQSFS</sequence>
<gene>
    <name evidence="1" type="ORF">WA1_15585</name>
</gene>
<dbReference type="SUPFAM" id="SSF52540">
    <property type="entry name" value="P-loop containing nucleoside triphosphate hydrolases"/>
    <property type="match status" value="1"/>
</dbReference>
<dbReference type="EMBL" id="ANNX02000020">
    <property type="protein sequence ID" value="KYC41484.1"/>
    <property type="molecule type" value="Genomic_DNA"/>
</dbReference>
<dbReference type="OrthoDB" id="5522963at2"/>